<dbReference type="Proteomes" id="UP001056730">
    <property type="component" value="Chromosome"/>
</dbReference>
<feature type="region of interest" description="Disordered" evidence="1">
    <location>
        <begin position="1"/>
        <end position="61"/>
    </location>
</feature>
<dbReference type="RefSeq" id="WP_252175886.1">
    <property type="nucleotide sequence ID" value="NZ_CP086395.1"/>
</dbReference>
<keyword evidence="2" id="KW-0472">Membrane</keyword>
<gene>
    <name evidence="3" type="ORF">LMK00_05395</name>
</gene>
<accession>A0A9Q8Y505</accession>
<dbReference type="NCBIfam" id="TIGR01167">
    <property type="entry name" value="LPXTG_anchor"/>
    <property type="match status" value="1"/>
</dbReference>
<protein>
    <submittedName>
        <fullName evidence="3">LPXTG cell wall anchor domain-containing protein</fullName>
    </submittedName>
</protein>
<dbReference type="AlphaFoldDB" id="A0A9Q8Y505"/>
<evidence type="ECO:0000313" key="3">
    <source>
        <dbReference type="EMBL" id="USJ21434.1"/>
    </source>
</evidence>
<name>A0A9Q8Y505_9LACT</name>
<organism evidence="3 4">
    <name type="scientific">Lactococcus formosensis</name>
    <dbReference type="NCBI Taxonomy" id="1281486"/>
    <lineage>
        <taxon>Bacteria</taxon>
        <taxon>Bacillati</taxon>
        <taxon>Bacillota</taxon>
        <taxon>Bacilli</taxon>
        <taxon>Lactobacillales</taxon>
        <taxon>Streptococcaceae</taxon>
        <taxon>Lactococcus</taxon>
    </lineage>
</organism>
<feature type="compositionally biased region" description="Polar residues" evidence="1">
    <location>
        <begin position="44"/>
        <end position="53"/>
    </location>
</feature>
<dbReference type="KEGG" id="lfo:LMK00_05395"/>
<feature type="compositionally biased region" description="Polar residues" evidence="1">
    <location>
        <begin position="10"/>
        <end position="22"/>
    </location>
</feature>
<reference evidence="3" key="1">
    <citation type="journal article" date="2022" name="Front. Microbiol.">
        <title>Feed Insects as a Reservoir of Granadaene-Producing Lactococci.</title>
        <authorList>
            <person name="Neuzil-Bunesova V."/>
            <person name="Ramirez Garcia A."/>
            <person name="Modrackova N."/>
            <person name="Makovska M."/>
            <person name="Sabolova M."/>
            <person name="Sproer C."/>
            <person name="Bunk B."/>
            <person name="Blom J."/>
            <person name="Schwab C."/>
        </authorList>
    </citation>
    <scope>NUCLEOTIDE SEQUENCE</scope>
    <source>
        <strain evidence="3">I4/6O</strain>
    </source>
</reference>
<keyword evidence="2" id="KW-1133">Transmembrane helix</keyword>
<evidence type="ECO:0000256" key="1">
    <source>
        <dbReference type="SAM" id="MobiDB-lite"/>
    </source>
</evidence>
<evidence type="ECO:0000313" key="4">
    <source>
        <dbReference type="Proteomes" id="UP001056730"/>
    </source>
</evidence>
<sequence>MSTCIGFAENTESLDSQGTSSFFGKYEKPNPSPDPAPSPGIVPNNSESAQEQDNNQRHGLLPHTGTRIEYWGILGIVLLLLSFYIFIRNTKKKHEE</sequence>
<dbReference type="EMBL" id="CP086395">
    <property type="protein sequence ID" value="USJ21434.1"/>
    <property type="molecule type" value="Genomic_DNA"/>
</dbReference>
<feature type="compositionally biased region" description="Pro residues" evidence="1">
    <location>
        <begin position="30"/>
        <end position="40"/>
    </location>
</feature>
<evidence type="ECO:0000256" key="2">
    <source>
        <dbReference type="SAM" id="Phobius"/>
    </source>
</evidence>
<feature type="transmembrane region" description="Helical" evidence="2">
    <location>
        <begin position="70"/>
        <end position="87"/>
    </location>
</feature>
<proteinExistence type="predicted"/>
<keyword evidence="2" id="KW-0812">Transmembrane</keyword>